<gene>
    <name evidence="3" type="ORF">KIW84_050119</name>
</gene>
<dbReference type="EMBL" id="JAMSHJ010000005">
    <property type="protein sequence ID" value="KAI5402377.1"/>
    <property type="molecule type" value="Genomic_DNA"/>
</dbReference>
<dbReference type="Gramene" id="Psat05G0011900-T1">
    <property type="protein sequence ID" value="KAI5402377.1"/>
    <property type="gene ID" value="KIW84_050119"/>
</dbReference>
<feature type="compositionally biased region" description="Polar residues" evidence="1">
    <location>
        <begin position="205"/>
        <end position="214"/>
    </location>
</feature>
<keyword evidence="4" id="KW-1185">Reference proteome</keyword>
<protein>
    <recommendedName>
        <fullName evidence="2">DUF7745 domain-containing protein</fullName>
    </recommendedName>
</protein>
<dbReference type="Pfam" id="PF24924">
    <property type="entry name" value="DUF7745"/>
    <property type="match status" value="1"/>
</dbReference>
<dbReference type="PANTHER" id="PTHR48154:SF1">
    <property type="entry name" value="PROTEIN, PUTATIVE-RELATED"/>
    <property type="match status" value="1"/>
</dbReference>
<feature type="compositionally biased region" description="Polar residues" evidence="1">
    <location>
        <begin position="256"/>
        <end position="265"/>
    </location>
</feature>
<organism evidence="3 4">
    <name type="scientific">Pisum sativum</name>
    <name type="common">Garden pea</name>
    <name type="synonym">Lathyrus oleraceus</name>
    <dbReference type="NCBI Taxonomy" id="3888"/>
    <lineage>
        <taxon>Eukaryota</taxon>
        <taxon>Viridiplantae</taxon>
        <taxon>Streptophyta</taxon>
        <taxon>Embryophyta</taxon>
        <taxon>Tracheophyta</taxon>
        <taxon>Spermatophyta</taxon>
        <taxon>Magnoliopsida</taxon>
        <taxon>eudicotyledons</taxon>
        <taxon>Gunneridae</taxon>
        <taxon>Pentapetalae</taxon>
        <taxon>rosids</taxon>
        <taxon>fabids</taxon>
        <taxon>Fabales</taxon>
        <taxon>Fabaceae</taxon>
        <taxon>Papilionoideae</taxon>
        <taxon>50 kb inversion clade</taxon>
        <taxon>NPAAA clade</taxon>
        <taxon>Hologalegina</taxon>
        <taxon>IRL clade</taxon>
        <taxon>Fabeae</taxon>
        <taxon>Lathyrus</taxon>
    </lineage>
</organism>
<reference evidence="3 4" key="1">
    <citation type="journal article" date="2022" name="Nat. Genet.">
        <title>Improved pea reference genome and pan-genome highlight genomic features and evolutionary characteristics.</title>
        <authorList>
            <person name="Yang T."/>
            <person name="Liu R."/>
            <person name="Luo Y."/>
            <person name="Hu S."/>
            <person name="Wang D."/>
            <person name="Wang C."/>
            <person name="Pandey M.K."/>
            <person name="Ge S."/>
            <person name="Xu Q."/>
            <person name="Li N."/>
            <person name="Li G."/>
            <person name="Huang Y."/>
            <person name="Saxena R.K."/>
            <person name="Ji Y."/>
            <person name="Li M."/>
            <person name="Yan X."/>
            <person name="He Y."/>
            <person name="Liu Y."/>
            <person name="Wang X."/>
            <person name="Xiang C."/>
            <person name="Varshney R.K."/>
            <person name="Ding H."/>
            <person name="Gao S."/>
            <person name="Zong X."/>
        </authorList>
    </citation>
    <scope>NUCLEOTIDE SEQUENCE [LARGE SCALE GENOMIC DNA]</scope>
    <source>
        <strain evidence="3 4">cv. Zhongwan 6</strain>
    </source>
</reference>
<dbReference type="PANTHER" id="PTHR48154">
    <property type="entry name" value="PROTEIN, PUTATIVE-RELATED"/>
    <property type="match status" value="1"/>
</dbReference>
<feature type="region of interest" description="Disordered" evidence="1">
    <location>
        <begin position="205"/>
        <end position="265"/>
    </location>
</feature>
<dbReference type="AlphaFoldDB" id="A0A9D4WIZ0"/>
<feature type="domain" description="DUF7745" evidence="2">
    <location>
        <begin position="23"/>
        <end position="149"/>
    </location>
</feature>
<proteinExistence type="predicted"/>
<dbReference type="Proteomes" id="UP001058974">
    <property type="component" value="Chromosome 5"/>
</dbReference>
<feature type="region of interest" description="Disordered" evidence="1">
    <location>
        <begin position="150"/>
        <end position="182"/>
    </location>
</feature>
<evidence type="ECO:0000256" key="1">
    <source>
        <dbReference type="SAM" id="MobiDB-lite"/>
    </source>
</evidence>
<evidence type="ECO:0000313" key="4">
    <source>
        <dbReference type="Proteomes" id="UP001058974"/>
    </source>
</evidence>
<feature type="compositionally biased region" description="Basic and acidic residues" evidence="1">
    <location>
        <begin position="150"/>
        <end position="168"/>
    </location>
</feature>
<dbReference type="InterPro" id="IPR056647">
    <property type="entry name" value="DUF7745"/>
</dbReference>
<accession>A0A9D4WIZ0</accession>
<name>A0A9D4WIZ0_PEA</name>
<evidence type="ECO:0000259" key="2">
    <source>
        <dbReference type="Pfam" id="PF24924"/>
    </source>
</evidence>
<comment type="caution">
    <text evidence="3">The sequence shown here is derived from an EMBL/GenBank/DDBJ whole genome shotgun (WGS) entry which is preliminary data.</text>
</comment>
<evidence type="ECO:0000313" key="3">
    <source>
        <dbReference type="EMBL" id="KAI5402377.1"/>
    </source>
</evidence>
<sequence length="265" mass="29964">MRRPGLKDDVAYSFFDPDISALKDMIALITPDHVGLFREMYGGILKVVFRLMDRDRSAIHTLLEFYDPELRCFVFPDYVLGPMMEDYADILGIQIRDQVPFYATKEEPDIGGISRAFYLSPEVVKGNLKEKGKLPGFHLSFLEAKLERKRSEKPGKTWSRDQREKVRESVTQGEGGVKRNELDKVSHLMPTYLVWNKNQSHCSSAYARQTTQKSKGGKHGARQPLDGITSASEPKHTQKGQTWSPTANPGLMSASELKTPNSTVR</sequence>